<dbReference type="Pfam" id="PF04280">
    <property type="entry name" value="Tim44"/>
    <property type="match status" value="1"/>
</dbReference>
<dbReference type="EMBL" id="JANBPY010002145">
    <property type="protein sequence ID" value="KAJ1956335.1"/>
    <property type="molecule type" value="Genomic_DNA"/>
</dbReference>
<dbReference type="InterPro" id="IPR051975">
    <property type="entry name" value="mtLSU_mL45"/>
</dbReference>
<evidence type="ECO:0000256" key="3">
    <source>
        <dbReference type="ARBA" id="ARBA00022980"/>
    </source>
</evidence>
<evidence type="ECO:0000256" key="2">
    <source>
        <dbReference type="ARBA" id="ARBA00022946"/>
    </source>
</evidence>
<feature type="domain" description="Tim44-like" evidence="9">
    <location>
        <begin position="104"/>
        <end position="254"/>
    </location>
</feature>
<keyword evidence="11" id="KW-1185">Reference proteome</keyword>
<comment type="caution">
    <text evidence="10">The sequence shown here is derived from an EMBL/GenBank/DDBJ whole genome shotgun (WGS) entry which is preliminary data.</text>
</comment>
<keyword evidence="4" id="KW-0496">Mitochondrion</keyword>
<comment type="subcellular location">
    <subcellularLocation>
        <location evidence="1">Mitochondrion</location>
    </subcellularLocation>
</comment>
<accession>A0A9W8AR77</accession>
<dbReference type="GO" id="GO:1990904">
    <property type="term" value="C:ribonucleoprotein complex"/>
    <property type="evidence" value="ECO:0007669"/>
    <property type="project" value="UniProtKB-KW"/>
</dbReference>
<evidence type="ECO:0000259" key="9">
    <source>
        <dbReference type="SMART" id="SM00978"/>
    </source>
</evidence>
<dbReference type="GO" id="GO:0005840">
    <property type="term" value="C:ribosome"/>
    <property type="evidence" value="ECO:0007669"/>
    <property type="project" value="UniProtKB-KW"/>
</dbReference>
<protein>
    <recommendedName>
        <fullName evidence="7">Large ribosomal subunit protein mL45</fullName>
    </recommendedName>
    <alternativeName>
        <fullName evidence="8">39S ribosomal protein L45, mitochondrial</fullName>
    </alternativeName>
</protein>
<dbReference type="GO" id="GO:0005739">
    <property type="term" value="C:mitochondrion"/>
    <property type="evidence" value="ECO:0007669"/>
    <property type="project" value="UniProtKB-SubCell"/>
</dbReference>
<gene>
    <name evidence="10" type="ORF">IWQ62_005323</name>
</gene>
<dbReference type="SUPFAM" id="SSF54427">
    <property type="entry name" value="NTF2-like"/>
    <property type="match status" value="1"/>
</dbReference>
<dbReference type="InterPro" id="IPR007379">
    <property type="entry name" value="Tim44-like_dom"/>
</dbReference>
<keyword evidence="3" id="KW-0689">Ribosomal protein</keyword>
<dbReference type="OrthoDB" id="19619at2759"/>
<keyword evidence="2" id="KW-0809">Transit peptide</keyword>
<dbReference type="Gene3D" id="3.10.450.240">
    <property type="match status" value="1"/>
</dbReference>
<organism evidence="10 11">
    <name type="scientific">Dispira parvispora</name>
    <dbReference type="NCBI Taxonomy" id="1520584"/>
    <lineage>
        <taxon>Eukaryota</taxon>
        <taxon>Fungi</taxon>
        <taxon>Fungi incertae sedis</taxon>
        <taxon>Zoopagomycota</taxon>
        <taxon>Kickxellomycotina</taxon>
        <taxon>Dimargaritomycetes</taxon>
        <taxon>Dimargaritales</taxon>
        <taxon>Dimargaritaceae</taxon>
        <taxon>Dispira</taxon>
    </lineage>
</organism>
<keyword evidence="5" id="KW-0687">Ribonucleoprotein</keyword>
<dbReference type="PANTHER" id="PTHR28554">
    <property type="entry name" value="39S RIBOSOMAL PROTEIN L45, MITOCHONDRIAL"/>
    <property type="match status" value="1"/>
</dbReference>
<evidence type="ECO:0000256" key="7">
    <source>
        <dbReference type="ARBA" id="ARBA00039448"/>
    </source>
</evidence>
<evidence type="ECO:0000256" key="4">
    <source>
        <dbReference type="ARBA" id="ARBA00023128"/>
    </source>
</evidence>
<evidence type="ECO:0000256" key="8">
    <source>
        <dbReference type="ARBA" id="ARBA00043031"/>
    </source>
</evidence>
<dbReference type="Proteomes" id="UP001150925">
    <property type="component" value="Unassembled WGS sequence"/>
</dbReference>
<dbReference type="AlphaFoldDB" id="A0A9W8AR77"/>
<sequence length="265" mass="29834">MNRMTSTVFTNTRRLWSPPLGLVASTLAPRLSAMTPRSLDRAFGPLQFQRFEGTMTGGDINRPIITDFGVLDRFVPLPSNERPSLLTTLGWKYRLRALRSRFATTFNIGVLKTKAGKFNTRGFLDEAVGLYQVMNEAFATGDRKLLQHICLPAMYSKLKGDMKRRTHTIRWQYVGEVEPATLVALQTGRLASDVTLAQAVVRIHSKQAVEVFNKENVCISSNVDQPTSVVEYVIFQRIIAEGDNNHWQVYGKTKPTPLEAFQPQS</sequence>
<comment type="similarity">
    <text evidence="6">Belongs to the mitochondrion-specific ribosomal protein mL45 family.</text>
</comment>
<proteinExistence type="inferred from homology"/>
<evidence type="ECO:0000256" key="6">
    <source>
        <dbReference type="ARBA" id="ARBA00038073"/>
    </source>
</evidence>
<dbReference type="InterPro" id="IPR032710">
    <property type="entry name" value="NTF2-like_dom_sf"/>
</dbReference>
<dbReference type="SMART" id="SM00978">
    <property type="entry name" value="Tim44"/>
    <property type="match status" value="1"/>
</dbReference>
<evidence type="ECO:0000256" key="5">
    <source>
        <dbReference type="ARBA" id="ARBA00023274"/>
    </source>
</evidence>
<reference evidence="10" key="1">
    <citation type="submission" date="2022-07" db="EMBL/GenBank/DDBJ databases">
        <title>Phylogenomic reconstructions and comparative analyses of Kickxellomycotina fungi.</title>
        <authorList>
            <person name="Reynolds N.K."/>
            <person name="Stajich J.E."/>
            <person name="Barry K."/>
            <person name="Grigoriev I.V."/>
            <person name="Crous P."/>
            <person name="Smith M.E."/>
        </authorList>
    </citation>
    <scope>NUCLEOTIDE SEQUENCE</scope>
    <source>
        <strain evidence="10">RSA 1196</strain>
    </source>
</reference>
<dbReference type="PANTHER" id="PTHR28554:SF1">
    <property type="entry name" value="LARGE RIBOSOMAL SUBUNIT PROTEIN ML45"/>
    <property type="match status" value="1"/>
</dbReference>
<evidence type="ECO:0000313" key="11">
    <source>
        <dbReference type="Proteomes" id="UP001150925"/>
    </source>
</evidence>
<name>A0A9W8AR77_9FUNG</name>
<evidence type="ECO:0000256" key="1">
    <source>
        <dbReference type="ARBA" id="ARBA00004173"/>
    </source>
</evidence>
<evidence type="ECO:0000313" key="10">
    <source>
        <dbReference type="EMBL" id="KAJ1956335.1"/>
    </source>
</evidence>